<dbReference type="Pfam" id="PF00004">
    <property type="entry name" value="AAA"/>
    <property type="match status" value="1"/>
</dbReference>
<evidence type="ECO:0000313" key="4">
    <source>
        <dbReference type="Proteomes" id="UP000509510"/>
    </source>
</evidence>
<feature type="domain" description="AAA+ ATPase" evidence="2">
    <location>
        <begin position="385"/>
        <end position="511"/>
    </location>
</feature>
<accession>A0A7H8QV90</accession>
<evidence type="ECO:0000259" key="2">
    <source>
        <dbReference type="SMART" id="SM00382"/>
    </source>
</evidence>
<protein>
    <recommendedName>
        <fullName evidence="2">AAA+ ATPase domain-containing protein</fullName>
    </recommendedName>
</protein>
<feature type="region of interest" description="Disordered" evidence="1">
    <location>
        <begin position="1"/>
        <end position="21"/>
    </location>
</feature>
<dbReference type="GO" id="GO:0005524">
    <property type="term" value="F:ATP binding"/>
    <property type="evidence" value="ECO:0007669"/>
    <property type="project" value="InterPro"/>
</dbReference>
<reference evidence="4" key="1">
    <citation type="submission" date="2020-06" db="EMBL/GenBank/DDBJ databases">
        <title>A chromosome-scale genome assembly of Talaromyces rugulosus W13939.</title>
        <authorList>
            <person name="Wang B."/>
            <person name="Guo L."/>
            <person name="Ye K."/>
            <person name="Wang L."/>
        </authorList>
    </citation>
    <scope>NUCLEOTIDE SEQUENCE [LARGE SCALE GENOMIC DNA]</scope>
    <source>
        <strain evidence="4">W13939</strain>
    </source>
</reference>
<dbReference type="CDD" id="cd19481">
    <property type="entry name" value="RecA-like_protease"/>
    <property type="match status" value="1"/>
</dbReference>
<dbReference type="GeneID" id="55992034"/>
<dbReference type="GO" id="GO:0016887">
    <property type="term" value="F:ATP hydrolysis activity"/>
    <property type="evidence" value="ECO:0007669"/>
    <property type="project" value="InterPro"/>
</dbReference>
<evidence type="ECO:0000256" key="1">
    <source>
        <dbReference type="SAM" id="MobiDB-lite"/>
    </source>
</evidence>
<dbReference type="AlphaFoldDB" id="A0A7H8QV90"/>
<dbReference type="RefSeq" id="XP_035343599.1">
    <property type="nucleotide sequence ID" value="XM_035487706.1"/>
</dbReference>
<dbReference type="Proteomes" id="UP000509510">
    <property type="component" value="Chromosome II"/>
</dbReference>
<dbReference type="Pfam" id="PF22942">
    <property type="entry name" value="DUF7025"/>
    <property type="match status" value="1"/>
</dbReference>
<proteinExistence type="predicted"/>
<dbReference type="EMBL" id="CP055899">
    <property type="protein sequence ID" value="QKX57421.1"/>
    <property type="molecule type" value="Genomic_DNA"/>
</dbReference>
<keyword evidence="4" id="KW-1185">Reference proteome</keyword>
<dbReference type="PANTHER" id="PTHR46411">
    <property type="entry name" value="FAMILY ATPASE, PUTATIVE-RELATED"/>
    <property type="match status" value="1"/>
</dbReference>
<name>A0A7H8QV90_TALRU</name>
<dbReference type="InterPro" id="IPR027417">
    <property type="entry name" value="P-loop_NTPase"/>
</dbReference>
<dbReference type="Gene3D" id="3.40.50.300">
    <property type="entry name" value="P-loop containing nucleotide triphosphate hydrolases"/>
    <property type="match status" value="1"/>
</dbReference>
<dbReference type="InterPro" id="IPR054289">
    <property type="entry name" value="DUF7025"/>
</dbReference>
<organism evidence="3 4">
    <name type="scientific">Talaromyces rugulosus</name>
    <name type="common">Penicillium rugulosum</name>
    <dbReference type="NCBI Taxonomy" id="121627"/>
    <lineage>
        <taxon>Eukaryota</taxon>
        <taxon>Fungi</taxon>
        <taxon>Dikarya</taxon>
        <taxon>Ascomycota</taxon>
        <taxon>Pezizomycotina</taxon>
        <taxon>Eurotiomycetes</taxon>
        <taxon>Eurotiomycetidae</taxon>
        <taxon>Eurotiales</taxon>
        <taxon>Trichocomaceae</taxon>
        <taxon>Talaromyces</taxon>
        <taxon>Talaromyces sect. Islandici</taxon>
    </lineage>
</organism>
<dbReference type="SMART" id="SM00382">
    <property type="entry name" value="AAA"/>
    <property type="match status" value="1"/>
</dbReference>
<dbReference type="InterPro" id="IPR003959">
    <property type="entry name" value="ATPase_AAA_core"/>
</dbReference>
<dbReference type="KEGG" id="trg:TRUGW13939_04533"/>
<evidence type="ECO:0000313" key="3">
    <source>
        <dbReference type="EMBL" id="QKX57421.1"/>
    </source>
</evidence>
<dbReference type="PANTHER" id="PTHR46411:SF2">
    <property type="entry name" value="AAA+ ATPASE DOMAIN-CONTAINING PROTEIN"/>
    <property type="match status" value="1"/>
</dbReference>
<dbReference type="OrthoDB" id="4227295at2759"/>
<dbReference type="SUPFAM" id="SSF52540">
    <property type="entry name" value="P-loop containing nucleoside triphosphate hydrolases"/>
    <property type="match status" value="1"/>
</dbReference>
<gene>
    <name evidence="3" type="ORF">TRUGW13939_04533</name>
</gene>
<dbReference type="InterPro" id="IPR003593">
    <property type="entry name" value="AAA+_ATPase"/>
</dbReference>
<sequence length="585" mass="66707">MAEEIASAPVADAQDAPAKTSIQRVMTDHSNKSQRLLRVDQIYSRKDRQIHFVKTAKSSAKPDRFSKTAMVATPNLFFWAKEDLFQIKEKEKLKQKPNQQLIDDIGTALRFVEEDWSSQIASLESLLGENQITYDLLWAIFPPKQIVIAPKYGVMKLEQVLSLDKCGYRERPNRTEYFFAEGQIVTFDGQDFGTVTVTLEIDRYDGASNINSLKFYPISYSPDESATRDRLIARGRKYLSLLEKPTCMDYPVTYAVKETVKMDGAFKQEMHNVRGRVMVDPEGYYLHNTSSELNRPWVYDSNFLSRDNLSDDKLLICASWINGFSFEHKMWCQLDITPLTNIVWNRDAFGELVMEKKRRELIHDLVKSHGHNEAGFDDIVENKGKGLIALLTGNPGVGKTLTAEAVAEVTERPLYVVATGELGVDSDAVDRRLGMILDITRRWGCVLLIDEADVFLSTRGKDLNRDALVSIFLRRLEYFRGVAILTTNRKSDIDEAFKSRIHFTIHYPDLDTNSRQEVWKTFLTTIIKTPQQSGLNENDFAALARHPLNGRQIKNIVSCAVSLAREKQKPISVKDIEDLMEILLD</sequence>